<feature type="domain" description="DUF3496" evidence="3">
    <location>
        <begin position="5"/>
        <end position="95"/>
    </location>
</feature>
<dbReference type="AlphaFoldDB" id="A0A8C8UJM4"/>
<evidence type="ECO:0000256" key="1">
    <source>
        <dbReference type="SAM" id="MobiDB-lite"/>
    </source>
</evidence>
<keyword evidence="2" id="KW-0812">Transmembrane</keyword>
<keyword evidence="2" id="KW-1133">Transmembrane helix</keyword>
<evidence type="ECO:0000256" key="2">
    <source>
        <dbReference type="SAM" id="Phobius"/>
    </source>
</evidence>
<feature type="region of interest" description="Disordered" evidence="1">
    <location>
        <begin position="1"/>
        <end position="23"/>
    </location>
</feature>
<reference evidence="4" key="2">
    <citation type="submission" date="2025-08" db="UniProtKB">
        <authorList>
            <consortium name="Ensembl"/>
        </authorList>
    </citation>
    <scope>IDENTIFICATION</scope>
</reference>
<feature type="transmembrane region" description="Helical" evidence="2">
    <location>
        <begin position="124"/>
        <end position="144"/>
    </location>
</feature>
<sequence>ISPMNQTGTRIQSLQSEPSQMKTIQDSNMRALKSYEQQCIEELRISNALLYEQYNLYRNKNLDESCTQVRVTVEQDTSLNTSEARFPLESPCVASTCPHRNIFPCENIVLPGNPRSTNGCLRSYPVMVLIFVFNFLYHQIAYLACILSKCKICINYDRKQNMHFSEVSVFSHWIK</sequence>
<keyword evidence="2" id="KW-0472">Membrane</keyword>
<keyword evidence="5" id="KW-1185">Reference proteome</keyword>
<evidence type="ECO:0000259" key="3">
    <source>
        <dbReference type="Pfam" id="PF12001"/>
    </source>
</evidence>
<reference evidence="4" key="3">
    <citation type="submission" date="2025-09" db="UniProtKB">
        <authorList>
            <consortium name="Ensembl"/>
        </authorList>
    </citation>
    <scope>IDENTIFICATION</scope>
</reference>
<dbReference type="GeneTree" id="ENSGT00960000190196"/>
<dbReference type="Pfam" id="PF12001">
    <property type="entry name" value="DUF3496"/>
    <property type="match status" value="1"/>
</dbReference>
<dbReference type="Ensembl" id="ENSPEMT00000041074.1">
    <property type="protein sequence ID" value="ENSPEMP00000032340.1"/>
    <property type="gene ID" value="ENSPEMG00000026138.1"/>
</dbReference>
<accession>A0A8C8UJM4</accession>
<evidence type="ECO:0000313" key="5">
    <source>
        <dbReference type="Proteomes" id="UP000694547"/>
    </source>
</evidence>
<organism evidence="4 5">
    <name type="scientific">Peromyscus maniculatus bairdii</name>
    <name type="common">Prairie deer mouse</name>
    <dbReference type="NCBI Taxonomy" id="230844"/>
    <lineage>
        <taxon>Eukaryota</taxon>
        <taxon>Metazoa</taxon>
        <taxon>Chordata</taxon>
        <taxon>Craniata</taxon>
        <taxon>Vertebrata</taxon>
        <taxon>Euteleostomi</taxon>
        <taxon>Mammalia</taxon>
        <taxon>Eutheria</taxon>
        <taxon>Euarchontoglires</taxon>
        <taxon>Glires</taxon>
        <taxon>Rodentia</taxon>
        <taxon>Myomorpha</taxon>
        <taxon>Muroidea</taxon>
        <taxon>Cricetidae</taxon>
        <taxon>Neotominae</taxon>
        <taxon>Peromyscus</taxon>
    </lineage>
</organism>
<proteinExistence type="predicted"/>
<protein>
    <recommendedName>
        <fullName evidence="3">DUF3496 domain-containing protein</fullName>
    </recommendedName>
</protein>
<name>A0A8C8UJM4_PERMB</name>
<dbReference type="InterPro" id="IPR021885">
    <property type="entry name" value="DUF3496"/>
</dbReference>
<reference evidence="4 5" key="1">
    <citation type="submission" date="2018-10" db="EMBL/GenBank/DDBJ databases">
        <title>Improved assembly of the deer mouse Peromyscus maniculatus genome.</title>
        <authorList>
            <person name="Lassance J.-M."/>
            <person name="Hoekstra H.E."/>
        </authorList>
    </citation>
    <scope>NUCLEOTIDE SEQUENCE [LARGE SCALE GENOMIC DNA]</scope>
</reference>
<evidence type="ECO:0000313" key="4">
    <source>
        <dbReference type="Ensembl" id="ENSPEMP00000032340.1"/>
    </source>
</evidence>
<dbReference type="Proteomes" id="UP000694547">
    <property type="component" value="Chromosome 17"/>
</dbReference>